<sequence length="103" mass="11942">MDMQQDFSVFNVTLNFFLAACKGMQHNKNERNLKRFLCMKLRRSEANLIPLKGGSLKCWYKIVLICSGRFYGRPLACSPCSDFKIKLQNNSSDLGKKHEMFKI</sequence>
<name>A0ABV0V640_9TELE</name>
<evidence type="ECO:0000313" key="1">
    <source>
        <dbReference type="EMBL" id="MEQ2251848.1"/>
    </source>
</evidence>
<organism evidence="1 2">
    <name type="scientific">Ilyodon furcidens</name>
    <name type="common">goldbreast splitfin</name>
    <dbReference type="NCBI Taxonomy" id="33524"/>
    <lineage>
        <taxon>Eukaryota</taxon>
        <taxon>Metazoa</taxon>
        <taxon>Chordata</taxon>
        <taxon>Craniata</taxon>
        <taxon>Vertebrata</taxon>
        <taxon>Euteleostomi</taxon>
        <taxon>Actinopterygii</taxon>
        <taxon>Neopterygii</taxon>
        <taxon>Teleostei</taxon>
        <taxon>Neoteleostei</taxon>
        <taxon>Acanthomorphata</taxon>
        <taxon>Ovalentaria</taxon>
        <taxon>Atherinomorphae</taxon>
        <taxon>Cyprinodontiformes</taxon>
        <taxon>Goodeidae</taxon>
        <taxon>Ilyodon</taxon>
    </lineage>
</organism>
<protein>
    <submittedName>
        <fullName evidence="1">Uncharacterized protein</fullName>
    </submittedName>
</protein>
<accession>A0ABV0V640</accession>
<gene>
    <name evidence="1" type="ORF">ILYODFUR_015497</name>
</gene>
<reference evidence="1 2" key="1">
    <citation type="submission" date="2021-06" db="EMBL/GenBank/DDBJ databases">
        <authorList>
            <person name="Palmer J.M."/>
        </authorList>
    </citation>
    <scope>NUCLEOTIDE SEQUENCE [LARGE SCALE GENOMIC DNA]</scope>
    <source>
        <strain evidence="2">if_2019</strain>
        <tissue evidence="1">Muscle</tissue>
    </source>
</reference>
<dbReference type="EMBL" id="JAHRIQ010094046">
    <property type="protein sequence ID" value="MEQ2251848.1"/>
    <property type="molecule type" value="Genomic_DNA"/>
</dbReference>
<keyword evidence="2" id="KW-1185">Reference proteome</keyword>
<proteinExistence type="predicted"/>
<comment type="caution">
    <text evidence="1">The sequence shown here is derived from an EMBL/GenBank/DDBJ whole genome shotgun (WGS) entry which is preliminary data.</text>
</comment>
<evidence type="ECO:0000313" key="2">
    <source>
        <dbReference type="Proteomes" id="UP001482620"/>
    </source>
</evidence>
<dbReference type="Proteomes" id="UP001482620">
    <property type="component" value="Unassembled WGS sequence"/>
</dbReference>